<evidence type="ECO:0000313" key="2">
    <source>
        <dbReference type="Proteomes" id="UP001165064"/>
    </source>
</evidence>
<dbReference type="Proteomes" id="UP001165064">
    <property type="component" value="Unassembled WGS sequence"/>
</dbReference>
<sequence>MNGDLNGDLCGGVRAIDLTLGEPIEFTPPRGSITSLNANGDKNSKKKGKQTIRRTVDLYNITVFAVVPIGVASFFTMVGLIRLLVIVRLEIDLELNKLLPPPLPA</sequence>
<comment type="caution">
    <text evidence="1">The sequence shown here is derived from an EMBL/GenBank/DDBJ whole genome shotgun (WGS) entry which is preliminary data.</text>
</comment>
<organism evidence="1 2">
    <name type="scientific">Ambrosiozyma monospora</name>
    <name type="common">Yeast</name>
    <name type="synonym">Endomycopsis monosporus</name>
    <dbReference type="NCBI Taxonomy" id="43982"/>
    <lineage>
        <taxon>Eukaryota</taxon>
        <taxon>Fungi</taxon>
        <taxon>Dikarya</taxon>
        <taxon>Ascomycota</taxon>
        <taxon>Saccharomycotina</taxon>
        <taxon>Pichiomycetes</taxon>
        <taxon>Pichiales</taxon>
        <taxon>Pichiaceae</taxon>
        <taxon>Ambrosiozyma</taxon>
    </lineage>
</organism>
<keyword evidence="2" id="KW-1185">Reference proteome</keyword>
<accession>A0ACB5TYA3</accession>
<gene>
    <name evidence="1" type="ORF">Amon02_001036700</name>
</gene>
<protein>
    <submittedName>
        <fullName evidence="1">Unnamed protein product</fullName>
    </submittedName>
</protein>
<name>A0ACB5TYA3_AMBMO</name>
<dbReference type="EMBL" id="BSXS01010310">
    <property type="protein sequence ID" value="GME97940.1"/>
    <property type="molecule type" value="Genomic_DNA"/>
</dbReference>
<evidence type="ECO:0000313" key="1">
    <source>
        <dbReference type="EMBL" id="GME97940.1"/>
    </source>
</evidence>
<reference evidence="1" key="1">
    <citation type="submission" date="2023-04" db="EMBL/GenBank/DDBJ databases">
        <title>Ambrosiozyma monospora NBRC 10751.</title>
        <authorList>
            <person name="Ichikawa N."/>
            <person name="Sato H."/>
            <person name="Tonouchi N."/>
        </authorList>
    </citation>
    <scope>NUCLEOTIDE SEQUENCE</scope>
    <source>
        <strain evidence="1">NBRC 10751</strain>
    </source>
</reference>
<proteinExistence type="predicted"/>